<protein>
    <submittedName>
        <fullName evidence="7">Ribose/xylose/arabinose/galactoside ABC-type transport system, permease component</fullName>
    </submittedName>
</protein>
<dbReference type="PATRIC" id="fig|1678840.3.peg.1560"/>
<evidence type="ECO:0000256" key="6">
    <source>
        <dbReference type="SAM" id="Phobius"/>
    </source>
</evidence>
<accession>A0A0S7BU83</accession>
<feature type="transmembrane region" description="Helical" evidence="6">
    <location>
        <begin position="269"/>
        <end position="289"/>
    </location>
</feature>
<dbReference type="GO" id="GO:0005886">
    <property type="term" value="C:plasma membrane"/>
    <property type="evidence" value="ECO:0007669"/>
    <property type="project" value="UniProtKB-SubCell"/>
</dbReference>
<evidence type="ECO:0000256" key="4">
    <source>
        <dbReference type="ARBA" id="ARBA00022989"/>
    </source>
</evidence>
<evidence type="ECO:0000256" key="1">
    <source>
        <dbReference type="ARBA" id="ARBA00004651"/>
    </source>
</evidence>
<dbReference type="Proteomes" id="UP000053370">
    <property type="component" value="Unassembled WGS sequence"/>
</dbReference>
<reference evidence="7" key="1">
    <citation type="journal article" date="2015" name="Genome Announc.">
        <title>Draft Genome Sequence of Anaerolineae Strain TC1, a Novel Isolate from a Methanogenic Wastewater Treatment System.</title>
        <authorList>
            <person name="Matsuura N."/>
            <person name="Tourlousse D.M."/>
            <person name="Sun L."/>
            <person name="Toyonaga M."/>
            <person name="Kuroda K."/>
            <person name="Ohashi A."/>
            <person name="Cruz R."/>
            <person name="Yamaguchi T."/>
            <person name="Sekiguchi Y."/>
        </authorList>
    </citation>
    <scope>NUCLEOTIDE SEQUENCE [LARGE SCALE GENOMIC DNA]</scope>
    <source>
        <strain evidence="7">TC1</strain>
    </source>
</reference>
<dbReference type="InterPro" id="IPR001851">
    <property type="entry name" value="ABC_transp_permease"/>
</dbReference>
<sequence>MTDRLKSVYQSLGLPRIIIILFFFALLISAGLLGLNVPSMFGDVLVRVGMNGVLVLAMIPSIQCGIGLNFGLSIGIIAGLLGGVTSIQLGLTGFTGFTFAIALGVLLSIPLGILYGMLLNRIKGAEMTVSTYVGFSVIALMNIFWLLIPFNSPSLIFAIGGGLRVTVDLSSFYKHILNDFLAFNINTPSGVITFPTGLYLFLALCCFLVWLFLRSKPGIAMSAAGINGKFALAAGINENKTRILGTTLSTALSAVGIIVYAQSYGFYQLYNAPLMMSFAAAAGVLIGGASVTRSKIFHVLIGTFLFQGLLVLGLPVANQLMPEGNLSEVIRIIVSNGIILYALTKSQGGKNE</sequence>
<gene>
    <name evidence="7" type="ORF">ATC1_13301</name>
</gene>
<dbReference type="PANTHER" id="PTHR32196:SF15">
    <property type="entry name" value="SUGAR ABC TRANSPORTER PERMEASE PROTEIN"/>
    <property type="match status" value="1"/>
</dbReference>
<dbReference type="OrthoDB" id="5499919at2"/>
<feature type="transmembrane region" description="Helical" evidence="6">
    <location>
        <begin position="66"/>
        <end position="91"/>
    </location>
</feature>
<keyword evidence="8" id="KW-1185">Reference proteome</keyword>
<keyword evidence="2" id="KW-1003">Cell membrane</keyword>
<evidence type="ECO:0000256" key="3">
    <source>
        <dbReference type="ARBA" id="ARBA00022692"/>
    </source>
</evidence>
<dbReference type="EMBL" id="DF968181">
    <property type="protein sequence ID" value="GAP40329.1"/>
    <property type="molecule type" value="Genomic_DNA"/>
</dbReference>
<evidence type="ECO:0000256" key="2">
    <source>
        <dbReference type="ARBA" id="ARBA00022475"/>
    </source>
</evidence>
<dbReference type="PANTHER" id="PTHR32196">
    <property type="entry name" value="ABC TRANSPORTER PERMEASE PROTEIN YPHD-RELATED-RELATED"/>
    <property type="match status" value="1"/>
</dbReference>
<feature type="transmembrane region" description="Helical" evidence="6">
    <location>
        <begin position="296"/>
        <end position="317"/>
    </location>
</feature>
<keyword evidence="5 6" id="KW-0472">Membrane</keyword>
<evidence type="ECO:0000313" key="8">
    <source>
        <dbReference type="Proteomes" id="UP000053370"/>
    </source>
</evidence>
<feature type="transmembrane region" description="Helical" evidence="6">
    <location>
        <begin position="129"/>
        <end position="148"/>
    </location>
</feature>
<feature type="transmembrane region" description="Helical" evidence="6">
    <location>
        <begin position="194"/>
        <end position="213"/>
    </location>
</feature>
<comment type="subcellular location">
    <subcellularLocation>
        <location evidence="1">Cell membrane</location>
        <topology evidence="1">Multi-pass membrane protein</topology>
    </subcellularLocation>
</comment>
<feature type="transmembrane region" description="Helical" evidence="6">
    <location>
        <begin position="12"/>
        <end position="34"/>
    </location>
</feature>
<dbReference type="STRING" id="1678840.ATC1_13301"/>
<feature type="transmembrane region" description="Helical" evidence="6">
    <location>
        <begin position="97"/>
        <end position="117"/>
    </location>
</feature>
<evidence type="ECO:0000313" key="7">
    <source>
        <dbReference type="EMBL" id="GAP40329.1"/>
    </source>
</evidence>
<dbReference type="GO" id="GO:0022857">
    <property type="term" value="F:transmembrane transporter activity"/>
    <property type="evidence" value="ECO:0007669"/>
    <property type="project" value="InterPro"/>
</dbReference>
<proteinExistence type="predicted"/>
<name>A0A0S7BU83_9CHLR</name>
<dbReference type="RefSeq" id="WP_062279516.1">
    <property type="nucleotide sequence ID" value="NZ_DF968181.1"/>
</dbReference>
<organism evidence="7">
    <name type="scientific">Flexilinea flocculi</name>
    <dbReference type="NCBI Taxonomy" id="1678840"/>
    <lineage>
        <taxon>Bacteria</taxon>
        <taxon>Bacillati</taxon>
        <taxon>Chloroflexota</taxon>
        <taxon>Anaerolineae</taxon>
        <taxon>Anaerolineales</taxon>
        <taxon>Anaerolineaceae</taxon>
        <taxon>Flexilinea</taxon>
    </lineage>
</organism>
<keyword evidence="3 6" id="KW-0812">Transmembrane</keyword>
<dbReference type="Pfam" id="PF02653">
    <property type="entry name" value="BPD_transp_2"/>
    <property type="match status" value="1"/>
</dbReference>
<feature type="transmembrane region" description="Helical" evidence="6">
    <location>
        <begin position="40"/>
        <end position="59"/>
    </location>
</feature>
<evidence type="ECO:0000256" key="5">
    <source>
        <dbReference type="ARBA" id="ARBA00023136"/>
    </source>
</evidence>
<feature type="transmembrane region" description="Helical" evidence="6">
    <location>
        <begin position="243"/>
        <end position="263"/>
    </location>
</feature>
<keyword evidence="4 6" id="KW-1133">Transmembrane helix</keyword>
<dbReference type="AlphaFoldDB" id="A0A0S7BU83"/>